<gene>
    <name evidence="1" type="ORF">EV420DRAFT_1724249</name>
</gene>
<dbReference type="EMBL" id="JAUEPS010000059">
    <property type="protein sequence ID" value="KAK0443389.1"/>
    <property type="molecule type" value="Genomic_DNA"/>
</dbReference>
<proteinExistence type="predicted"/>
<dbReference type="Proteomes" id="UP001175211">
    <property type="component" value="Unassembled WGS sequence"/>
</dbReference>
<reference evidence="1" key="1">
    <citation type="submission" date="2023-06" db="EMBL/GenBank/DDBJ databases">
        <authorList>
            <consortium name="Lawrence Berkeley National Laboratory"/>
            <person name="Ahrendt S."/>
            <person name="Sahu N."/>
            <person name="Indic B."/>
            <person name="Wong-Bajracharya J."/>
            <person name="Merenyi Z."/>
            <person name="Ke H.-M."/>
            <person name="Monk M."/>
            <person name="Kocsube S."/>
            <person name="Drula E."/>
            <person name="Lipzen A."/>
            <person name="Balint B."/>
            <person name="Henrissat B."/>
            <person name="Andreopoulos B."/>
            <person name="Martin F.M."/>
            <person name="Harder C.B."/>
            <person name="Rigling D."/>
            <person name="Ford K.L."/>
            <person name="Foster G.D."/>
            <person name="Pangilinan J."/>
            <person name="Papanicolaou A."/>
            <person name="Barry K."/>
            <person name="LaButti K."/>
            <person name="Viragh M."/>
            <person name="Koriabine M."/>
            <person name="Yan M."/>
            <person name="Riley R."/>
            <person name="Champramary S."/>
            <person name="Plett K.L."/>
            <person name="Tsai I.J."/>
            <person name="Slot J."/>
            <person name="Sipos G."/>
            <person name="Plett J."/>
            <person name="Nagy L.G."/>
            <person name="Grigoriev I.V."/>
        </authorList>
    </citation>
    <scope>NUCLEOTIDE SEQUENCE</scope>
    <source>
        <strain evidence="1">CCBAS 213</strain>
    </source>
</reference>
<evidence type="ECO:0000313" key="1">
    <source>
        <dbReference type="EMBL" id="KAK0443389.1"/>
    </source>
</evidence>
<name>A0AA39MRJ2_ARMTA</name>
<keyword evidence="2" id="KW-1185">Reference proteome</keyword>
<dbReference type="GeneID" id="85363355"/>
<organism evidence="1 2">
    <name type="scientific">Armillaria tabescens</name>
    <name type="common">Ringless honey mushroom</name>
    <name type="synonym">Agaricus tabescens</name>
    <dbReference type="NCBI Taxonomy" id="1929756"/>
    <lineage>
        <taxon>Eukaryota</taxon>
        <taxon>Fungi</taxon>
        <taxon>Dikarya</taxon>
        <taxon>Basidiomycota</taxon>
        <taxon>Agaricomycotina</taxon>
        <taxon>Agaricomycetes</taxon>
        <taxon>Agaricomycetidae</taxon>
        <taxon>Agaricales</taxon>
        <taxon>Marasmiineae</taxon>
        <taxon>Physalacriaceae</taxon>
        <taxon>Desarmillaria</taxon>
    </lineage>
</organism>
<comment type="caution">
    <text evidence="1">The sequence shown here is derived from an EMBL/GenBank/DDBJ whole genome shotgun (WGS) entry which is preliminary data.</text>
</comment>
<dbReference type="AlphaFoldDB" id="A0AA39MRJ2"/>
<evidence type="ECO:0000313" key="2">
    <source>
        <dbReference type="Proteomes" id="UP001175211"/>
    </source>
</evidence>
<sequence>MDLEEWLHHYIEDLYGPMSINRGMPVKYEGLPNVSLSPATEAGQELPNPVLKQQSYSGRMPVIPSALADTLCTDLTISGLLERFNAILGTSYTLHTPWVDSVLGDCISKNYDFGIAYAHLRPFWYDLDKGSPWDTKRMDYLHQRQVRHPKDACKINRVVPSSVGWQPLWGISHAWMDEEDREDVLTPINGYEWPVPIPKDTSLEHVQG</sequence>
<dbReference type="RefSeq" id="XP_060324708.1">
    <property type="nucleotide sequence ID" value="XM_060479807.1"/>
</dbReference>
<accession>A0AA39MRJ2</accession>
<protein>
    <submittedName>
        <fullName evidence="1">Uncharacterized protein</fullName>
    </submittedName>
</protein>